<proteinExistence type="predicted"/>
<feature type="region of interest" description="Disordered" evidence="1">
    <location>
        <begin position="180"/>
        <end position="203"/>
    </location>
</feature>
<dbReference type="AlphaFoldDB" id="A0A3A9KBI0"/>
<evidence type="ECO:0008006" key="4">
    <source>
        <dbReference type="Google" id="ProtNLM"/>
    </source>
</evidence>
<dbReference type="OrthoDB" id="2967172at2"/>
<feature type="compositionally biased region" description="Low complexity" evidence="1">
    <location>
        <begin position="180"/>
        <end position="192"/>
    </location>
</feature>
<protein>
    <recommendedName>
        <fullName evidence="4">DUF4247 domain-containing protein</fullName>
    </recommendedName>
</protein>
<feature type="compositionally biased region" description="Gly residues" evidence="1">
    <location>
        <begin position="193"/>
        <end position="203"/>
    </location>
</feature>
<accession>A0A3A9KBI0</accession>
<organism evidence="2 3">
    <name type="scientific">Salipaludibacillus neizhouensis</name>
    <dbReference type="NCBI Taxonomy" id="885475"/>
    <lineage>
        <taxon>Bacteria</taxon>
        <taxon>Bacillati</taxon>
        <taxon>Bacillota</taxon>
        <taxon>Bacilli</taxon>
        <taxon>Bacillales</taxon>
        <taxon>Bacillaceae</taxon>
    </lineage>
</organism>
<evidence type="ECO:0000256" key="1">
    <source>
        <dbReference type="SAM" id="MobiDB-lite"/>
    </source>
</evidence>
<comment type="caution">
    <text evidence="2">The sequence shown here is derived from an EMBL/GenBank/DDBJ whole genome shotgun (WGS) entry which is preliminary data.</text>
</comment>
<dbReference type="Pfam" id="PF14042">
    <property type="entry name" value="DUF4247"/>
    <property type="match status" value="1"/>
</dbReference>
<name>A0A3A9KBI0_9BACI</name>
<gene>
    <name evidence="2" type="ORF">CR203_13990</name>
</gene>
<dbReference type="PROSITE" id="PS51257">
    <property type="entry name" value="PROKAR_LIPOPROTEIN"/>
    <property type="match status" value="1"/>
</dbReference>
<evidence type="ECO:0000313" key="3">
    <source>
        <dbReference type="Proteomes" id="UP000281498"/>
    </source>
</evidence>
<sequence>MGVVKNLLFVTFIVTVFLLLSACSSQSSDYETIYKEEPANFVQENYPLFDVVGSAVDSSNYSEVYVAEGKKIDDVALELEGAKQPEKISEKNDNKQVLVYDKFFVMLTEDEENSSNTLIELANKEFVKDNYNPSFFQGMLVMSVLNSALNTNDWGSNRRSQCGSNPSQCYGGYSSSGGNYKGYENSPTVRGGTVRGGGPGSGK</sequence>
<evidence type="ECO:0000313" key="2">
    <source>
        <dbReference type="EMBL" id="RKL66933.1"/>
    </source>
</evidence>
<dbReference type="Proteomes" id="UP000281498">
    <property type="component" value="Unassembled WGS sequence"/>
</dbReference>
<reference evidence="2 3" key="1">
    <citation type="submission" date="2017-10" db="EMBL/GenBank/DDBJ databases">
        <title>Bacillus sp. nov., a halophilic bacterium isolated from a Keqin Lake.</title>
        <authorList>
            <person name="Wang H."/>
        </authorList>
    </citation>
    <scope>NUCLEOTIDE SEQUENCE [LARGE SCALE GENOMIC DNA]</scope>
    <source>
        <strain evidence="2 3">KCTC 13187</strain>
    </source>
</reference>
<dbReference type="EMBL" id="PDOE01000005">
    <property type="protein sequence ID" value="RKL66933.1"/>
    <property type="molecule type" value="Genomic_DNA"/>
</dbReference>
<keyword evidence="3" id="KW-1185">Reference proteome</keyword>
<dbReference type="InterPro" id="IPR025341">
    <property type="entry name" value="DUF4247"/>
</dbReference>